<accession>A0AA39QTS1</accession>
<sequence length="146" mass="16231">MPVALLINGGDDCMYSRNVDYRLCPEVNLLEGPMTDVRDALRWIRHELPSLKLSCPGLRVDGDRVAVVGWPTGGSLAMSLGFTPLQYGIKPPEAILAFYCPSNYDDFHKNPIYTSYSISSPDEEYDLLDSVRDEPGSCSLCRTIPQ</sequence>
<dbReference type="Proteomes" id="UP001166286">
    <property type="component" value="Unassembled WGS sequence"/>
</dbReference>
<gene>
    <name evidence="2" type="ORF">JMJ35_008399</name>
</gene>
<feature type="domain" description="Alpha/beta hydrolase fold-3" evidence="1">
    <location>
        <begin position="18"/>
        <end position="100"/>
    </location>
</feature>
<keyword evidence="3" id="KW-1185">Reference proteome</keyword>
<dbReference type="EMBL" id="JAFEKC020000019">
    <property type="protein sequence ID" value="KAK0509028.1"/>
    <property type="molecule type" value="Genomic_DNA"/>
</dbReference>
<proteinExistence type="predicted"/>
<organism evidence="2 3">
    <name type="scientific">Cladonia borealis</name>
    <dbReference type="NCBI Taxonomy" id="184061"/>
    <lineage>
        <taxon>Eukaryota</taxon>
        <taxon>Fungi</taxon>
        <taxon>Dikarya</taxon>
        <taxon>Ascomycota</taxon>
        <taxon>Pezizomycotina</taxon>
        <taxon>Lecanoromycetes</taxon>
        <taxon>OSLEUM clade</taxon>
        <taxon>Lecanoromycetidae</taxon>
        <taxon>Lecanorales</taxon>
        <taxon>Lecanorineae</taxon>
        <taxon>Cladoniaceae</taxon>
        <taxon>Cladonia</taxon>
    </lineage>
</organism>
<evidence type="ECO:0000313" key="2">
    <source>
        <dbReference type="EMBL" id="KAK0509028.1"/>
    </source>
</evidence>
<dbReference type="Pfam" id="PF07859">
    <property type="entry name" value="Abhydrolase_3"/>
    <property type="match status" value="1"/>
</dbReference>
<comment type="caution">
    <text evidence="2">The sequence shown here is derived from an EMBL/GenBank/DDBJ whole genome shotgun (WGS) entry which is preliminary data.</text>
</comment>
<evidence type="ECO:0000259" key="1">
    <source>
        <dbReference type="Pfam" id="PF07859"/>
    </source>
</evidence>
<dbReference type="AlphaFoldDB" id="A0AA39QTS1"/>
<reference evidence="2" key="1">
    <citation type="submission" date="2023-03" db="EMBL/GenBank/DDBJ databases">
        <title>Complete genome of Cladonia borealis.</title>
        <authorList>
            <person name="Park H."/>
        </authorList>
    </citation>
    <scope>NUCLEOTIDE SEQUENCE</scope>
    <source>
        <strain evidence="2">ANT050790</strain>
    </source>
</reference>
<name>A0AA39QTS1_9LECA</name>
<dbReference type="SUPFAM" id="SSF53474">
    <property type="entry name" value="alpha/beta-Hydrolases"/>
    <property type="match status" value="1"/>
</dbReference>
<dbReference type="Gene3D" id="3.40.50.1820">
    <property type="entry name" value="alpha/beta hydrolase"/>
    <property type="match status" value="1"/>
</dbReference>
<evidence type="ECO:0000313" key="3">
    <source>
        <dbReference type="Proteomes" id="UP001166286"/>
    </source>
</evidence>
<dbReference type="InterPro" id="IPR029058">
    <property type="entry name" value="AB_hydrolase_fold"/>
</dbReference>
<protein>
    <recommendedName>
        <fullName evidence="1">Alpha/beta hydrolase fold-3 domain-containing protein</fullName>
    </recommendedName>
</protein>
<dbReference type="GO" id="GO:0016787">
    <property type="term" value="F:hydrolase activity"/>
    <property type="evidence" value="ECO:0007669"/>
    <property type="project" value="InterPro"/>
</dbReference>
<dbReference type="InterPro" id="IPR013094">
    <property type="entry name" value="AB_hydrolase_3"/>
</dbReference>